<proteinExistence type="predicted"/>
<keyword evidence="2" id="KW-1185">Reference proteome</keyword>
<evidence type="ECO:0000313" key="1">
    <source>
        <dbReference type="EMBL" id="EAS49720.1"/>
    </source>
</evidence>
<name>Q1YH58_AURMS</name>
<dbReference type="HOGENOM" id="CLU_908554_0_0_5"/>
<protein>
    <submittedName>
        <fullName evidence="1">Uncharacterized protein</fullName>
    </submittedName>
</protein>
<reference evidence="1 2" key="1">
    <citation type="journal article" date="2008" name="Appl. Environ. Microbiol.">
        <title>Genomic insights into Mn(II) oxidation by the marine alphaproteobacterium Aurantimonas sp. strain SI85-9A1.</title>
        <authorList>
            <person name="Dick G.J."/>
            <person name="Podell S."/>
            <person name="Johnson H.A."/>
            <person name="Rivera-Espinoza Y."/>
            <person name="Bernier-Latmani R."/>
            <person name="McCarthy J.K."/>
            <person name="Torpey J.W."/>
            <person name="Clement B.G."/>
            <person name="Gaasterland T."/>
            <person name="Tebo B.M."/>
        </authorList>
    </citation>
    <scope>NUCLEOTIDE SEQUENCE [LARGE SCALE GENOMIC DNA]</scope>
    <source>
        <strain evidence="1 2">SI85-9A1</strain>
    </source>
</reference>
<sequence length="306" mass="31591">MDSLSPGDPDCSACSAACVRCASAAPVLRKYQRCRIALMPILRSCSGGWSSRSGAVASGASATGWAISAASVDEASESEASDGLCVQARTWSPARRATTVALPSFAVMVRWSSADARNSAICDASTATSAALSPTAATSPSAERTAALDMPLSARRSRAVCAAFRGVADGSAIVTRTASPKVSPVIVRSSAFSGRPSPDRAGEVTRAFAEPVRASMRPEARIWRMMAEFGVASEDCGPAADRPSSSAAAVLTHRRRVRSDVKTASGMPASLASRSVRWAMIAIAIGTVDVAISNASKHSSRSYVES</sequence>
<evidence type="ECO:0000313" key="2">
    <source>
        <dbReference type="Proteomes" id="UP000000321"/>
    </source>
</evidence>
<dbReference type="EMBL" id="AAPJ01000004">
    <property type="protein sequence ID" value="EAS49720.1"/>
    <property type="molecule type" value="Genomic_DNA"/>
</dbReference>
<dbReference type="AlphaFoldDB" id="Q1YH58"/>
<gene>
    <name evidence="1" type="ORF">SI859A1_00379</name>
</gene>
<organism evidence="1 2">
    <name type="scientific">Aurantimonas manganoxydans (strain ATCC BAA-1229 / DSM 21871 / SI85-9A1)</name>
    <dbReference type="NCBI Taxonomy" id="287752"/>
    <lineage>
        <taxon>Bacteria</taxon>
        <taxon>Pseudomonadati</taxon>
        <taxon>Pseudomonadota</taxon>
        <taxon>Alphaproteobacteria</taxon>
        <taxon>Hyphomicrobiales</taxon>
        <taxon>Aurantimonadaceae</taxon>
        <taxon>Aurantimonas</taxon>
    </lineage>
</organism>
<dbReference type="Proteomes" id="UP000000321">
    <property type="component" value="Unassembled WGS sequence"/>
</dbReference>
<comment type="caution">
    <text evidence="1">The sequence shown here is derived from an EMBL/GenBank/DDBJ whole genome shotgun (WGS) entry which is preliminary data.</text>
</comment>
<accession>Q1YH58</accession>
<dbReference type="BioCyc" id="AURANTIMONAS:SI859A1_00379-MONOMER"/>